<comment type="caution">
    <text evidence="2">The sequence shown here is derived from an EMBL/GenBank/DDBJ whole genome shotgun (WGS) entry which is preliminary data.</text>
</comment>
<dbReference type="Proteomes" id="UP001162483">
    <property type="component" value="Unassembled WGS sequence"/>
</dbReference>
<feature type="compositionally biased region" description="Basic and acidic residues" evidence="1">
    <location>
        <begin position="91"/>
        <end position="106"/>
    </location>
</feature>
<sequence>MGELKRSKLDLPPPGKEEEFPRKPLGQIPPEPPPVHMNHIMNGQKNISKFPSQVKPEKVPSSNKPQQVSPTGERRMKNSTEKSIMKSSKRGAADFRADQPKQDQHYKKFPQPSTLSQDKMKYYDHAAANQNSNATSSASKEITPKWNLPSESRNKELLLKHMGEAKANPPDYNVAVQADTRIVTAKHRNRVADMGNKRGSNASQYDNVSGGENENDNQVENSRHSADLSPPRNAMYNSATSSRHPSKGSSPARLIENNSGIMHIRSPLYQGTDDGYSQKQTPPPYYSSPPLYPDSPKYTMSRLNSEPHSPVNWSSPSSKSYGYSIDVPPDKIPVNSSIRQNPVMSPSSRIEVLPADENATLRLGNFNSKEKQKYILPPVDYVVDHSFLPDLSFQTFGQPVNKEASRNYLSSIQRFPDLQQPASPVNSFSSLSVNSSVRPRTSPQGDHGNPPHYLHSKSGVTPVHRNRRDGIIMHESVML</sequence>
<evidence type="ECO:0000313" key="2">
    <source>
        <dbReference type="EMBL" id="CAI9585539.1"/>
    </source>
</evidence>
<feature type="compositionally biased region" description="Polar residues" evidence="1">
    <location>
        <begin position="60"/>
        <end position="70"/>
    </location>
</feature>
<feature type="compositionally biased region" description="Low complexity" evidence="1">
    <location>
        <begin position="423"/>
        <end position="437"/>
    </location>
</feature>
<evidence type="ECO:0000256" key="1">
    <source>
        <dbReference type="SAM" id="MobiDB-lite"/>
    </source>
</evidence>
<accession>A0ABN9EKZ6</accession>
<feature type="compositionally biased region" description="Low complexity" evidence="1">
    <location>
        <begin position="126"/>
        <end position="139"/>
    </location>
</feature>
<feature type="compositionally biased region" description="Basic and acidic residues" evidence="1">
    <location>
        <begin position="72"/>
        <end position="84"/>
    </location>
</feature>
<reference evidence="2" key="1">
    <citation type="submission" date="2023-05" db="EMBL/GenBank/DDBJ databases">
        <authorList>
            <person name="Stuckert A."/>
        </authorList>
    </citation>
    <scope>NUCLEOTIDE SEQUENCE</scope>
</reference>
<feature type="region of interest" description="Disordered" evidence="1">
    <location>
        <begin position="1"/>
        <end position="151"/>
    </location>
</feature>
<feature type="compositionally biased region" description="Pro residues" evidence="1">
    <location>
        <begin position="281"/>
        <end position="293"/>
    </location>
</feature>
<feature type="region of interest" description="Disordered" evidence="1">
    <location>
        <begin position="185"/>
        <end position="319"/>
    </location>
</feature>
<feature type="compositionally biased region" description="Low complexity" evidence="1">
    <location>
        <begin position="307"/>
        <end position="319"/>
    </location>
</feature>
<protein>
    <recommendedName>
        <fullName evidence="4">USP6 N-terminal-like protein</fullName>
    </recommendedName>
</protein>
<feature type="region of interest" description="Disordered" evidence="1">
    <location>
        <begin position="420"/>
        <end position="466"/>
    </location>
</feature>
<gene>
    <name evidence="2" type="ORF">SPARVUS_LOCUS10240506</name>
</gene>
<dbReference type="EMBL" id="CATNWA010015661">
    <property type="protein sequence ID" value="CAI9585539.1"/>
    <property type="molecule type" value="Genomic_DNA"/>
</dbReference>
<evidence type="ECO:0008006" key="4">
    <source>
        <dbReference type="Google" id="ProtNLM"/>
    </source>
</evidence>
<feature type="compositionally biased region" description="Basic and acidic residues" evidence="1">
    <location>
        <begin position="1"/>
        <end position="22"/>
    </location>
</feature>
<keyword evidence="3" id="KW-1185">Reference proteome</keyword>
<feature type="compositionally biased region" description="Polar residues" evidence="1">
    <location>
        <begin position="235"/>
        <end position="249"/>
    </location>
</feature>
<evidence type="ECO:0000313" key="3">
    <source>
        <dbReference type="Proteomes" id="UP001162483"/>
    </source>
</evidence>
<feature type="compositionally biased region" description="Polar residues" evidence="1">
    <location>
        <begin position="41"/>
        <end position="51"/>
    </location>
</feature>
<organism evidence="2 3">
    <name type="scientific">Staurois parvus</name>
    <dbReference type="NCBI Taxonomy" id="386267"/>
    <lineage>
        <taxon>Eukaryota</taxon>
        <taxon>Metazoa</taxon>
        <taxon>Chordata</taxon>
        <taxon>Craniata</taxon>
        <taxon>Vertebrata</taxon>
        <taxon>Euteleostomi</taxon>
        <taxon>Amphibia</taxon>
        <taxon>Batrachia</taxon>
        <taxon>Anura</taxon>
        <taxon>Neobatrachia</taxon>
        <taxon>Ranoidea</taxon>
        <taxon>Ranidae</taxon>
        <taxon>Staurois</taxon>
    </lineage>
</organism>
<feature type="compositionally biased region" description="Polar residues" evidence="1">
    <location>
        <begin position="198"/>
        <end position="220"/>
    </location>
</feature>
<proteinExistence type="predicted"/>
<name>A0ABN9EKZ6_9NEOB</name>